<evidence type="ECO:0000256" key="2">
    <source>
        <dbReference type="ARBA" id="ARBA00012438"/>
    </source>
</evidence>
<dbReference type="RefSeq" id="WP_063602910.1">
    <property type="nucleotide sequence ID" value="NZ_JBIHSF010000011.1"/>
</dbReference>
<feature type="domain" description="Histidine kinase" evidence="5">
    <location>
        <begin position="248"/>
        <end position="460"/>
    </location>
</feature>
<dbReference type="EMBL" id="JBIHSF010000011">
    <property type="protein sequence ID" value="MFH0263118.1"/>
    <property type="molecule type" value="Genomic_DNA"/>
</dbReference>
<dbReference type="InterPro" id="IPR004358">
    <property type="entry name" value="Sig_transdc_His_kin-like_C"/>
</dbReference>
<dbReference type="InterPro" id="IPR003594">
    <property type="entry name" value="HATPase_dom"/>
</dbReference>
<dbReference type="Gene3D" id="1.10.287.130">
    <property type="match status" value="1"/>
</dbReference>
<comment type="caution">
    <text evidence="6">The sequence shown here is derived from an EMBL/GenBank/DDBJ whole genome shotgun (WGS) entry which is preliminary data.</text>
</comment>
<keyword evidence="7" id="KW-1185">Reference proteome</keyword>
<evidence type="ECO:0000256" key="4">
    <source>
        <dbReference type="SAM" id="Phobius"/>
    </source>
</evidence>
<evidence type="ECO:0000313" key="7">
    <source>
        <dbReference type="Proteomes" id="UP001607125"/>
    </source>
</evidence>
<keyword evidence="4" id="KW-0812">Transmembrane</keyword>
<sequence>MSSSHNIERALSKAQNTLLLRFMFLMLLCLLLVELAIGALFFFDLYRAEKKILTSMASEYQRILTYDSAEQLTHVLKANPHRLIDNNIAAYAVDKHGGGKPKYVAGDWYLPLNIDLEAHTTAGKSWINSFILSPYISIKIKGDVQDFWLVLDNEQRYFIATQKWLMTFYALVVIVIITALFTRRIIRSAMTPLVTLGDLLDKVKRGKLDLTETPAESPEGLSVISSSVQEAITRLQHTTTTLNTTVDAIAHDVRTPLSRITLSSQAALLDGSNPKMMQDALSDCAEYATQASNMLTALMKLNDELMGKRTQQNVNTDVGQVIETVRSWYEDIADDKNIRLAVHCPKGIVIQSDPDKLTQILVNLVDNAIKYTPEEGSVSIEASTQNSGRVAINVTDTGVGIERQFQDLIFERLYRVDSSRSNIEGYGLGLSLALAMVENLEGTLEVKSALGSGSTFIVSL</sequence>
<comment type="catalytic activity">
    <reaction evidence="1">
        <text>ATP + protein L-histidine = ADP + protein N-phospho-L-histidine.</text>
        <dbReference type="EC" id="2.7.13.3"/>
    </reaction>
</comment>
<dbReference type="PANTHER" id="PTHR43547">
    <property type="entry name" value="TWO-COMPONENT HISTIDINE KINASE"/>
    <property type="match status" value="1"/>
</dbReference>
<dbReference type="InterPro" id="IPR036890">
    <property type="entry name" value="HATPase_C_sf"/>
</dbReference>
<protein>
    <recommendedName>
        <fullName evidence="2">histidine kinase</fullName>
        <ecNumber evidence="2">2.7.13.3</ecNumber>
    </recommendedName>
</protein>
<keyword evidence="4" id="KW-1133">Transmembrane helix</keyword>
<dbReference type="InterPro" id="IPR036097">
    <property type="entry name" value="HisK_dim/P_sf"/>
</dbReference>
<dbReference type="PROSITE" id="PS50109">
    <property type="entry name" value="HIS_KIN"/>
    <property type="match status" value="1"/>
</dbReference>
<dbReference type="SMART" id="SM00387">
    <property type="entry name" value="HATPase_c"/>
    <property type="match status" value="1"/>
</dbReference>
<evidence type="ECO:0000259" key="5">
    <source>
        <dbReference type="PROSITE" id="PS50109"/>
    </source>
</evidence>
<dbReference type="PANTHER" id="PTHR43547:SF2">
    <property type="entry name" value="HYBRID SIGNAL TRANSDUCTION HISTIDINE KINASE C"/>
    <property type="match status" value="1"/>
</dbReference>
<keyword evidence="3" id="KW-0597">Phosphoprotein</keyword>
<gene>
    <name evidence="6" type="ORF">ACGRH2_22240</name>
</gene>
<name>A0ABW7IPF9_9VIBR</name>
<dbReference type="SUPFAM" id="SSF55874">
    <property type="entry name" value="ATPase domain of HSP90 chaperone/DNA topoisomerase II/histidine kinase"/>
    <property type="match status" value="1"/>
</dbReference>
<keyword evidence="6" id="KW-0418">Kinase</keyword>
<feature type="transmembrane region" description="Helical" evidence="4">
    <location>
        <begin position="164"/>
        <end position="182"/>
    </location>
</feature>
<dbReference type="InterPro" id="IPR005467">
    <property type="entry name" value="His_kinase_dom"/>
</dbReference>
<dbReference type="SUPFAM" id="SSF47384">
    <property type="entry name" value="Homodimeric domain of signal transducing histidine kinase"/>
    <property type="match status" value="1"/>
</dbReference>
<evidence type="ECO:0000256" key="1">
    <source>
        <dbReference type="ARBA" id="ARBA00000085"/>
    </source>
</evidence>
<reference evidence="6 7" key="1">
    <citation type="submission" date="2024-10" db="EMBL/GenBank/DDBJ databases">
        <authorList>
            <person name="Yibar A."/>
            <person name="Saticioglu I.B."/>
            <person name="Duman M."/>
            <person name="Ajmi N."/>
            <person name="Gurler F."/>
            <person name="Ay H."/>
            <person name="Onuk E."/>
            <person name="Guler S."/>
            <person name="Romalde J.L."/>
        </authorList>
    </citation>
    <scope>NUCLEOTIDE SEQUENCE [LARGE SCALE GENOMIC DNA]</scope>
    <source>
        <strain evidence="6 7">1-TCBS-B</strain>
    </source>
</reference>
<dbReference type="Gene3D" id="3.30.565.10">
    <property type="entry name" value="Histidine kinase-like ATPase, C-terminal domain"/>
    <property type="match status" value="1"/>
</dbReference>
<proteinExistence type="predicted"/>
<organism evidence="6 7">
    <name type="scientific">Vibrio barjaei</name>
    <dbReference type="NCBI Taxonomy" id="1676683"/>
    <lineage>
        <taxon>Bacteria</taxon>
        <taxon>Pseudomonadati</taxon>
        <taxon>Pseudomonadota</taxon>
        <taxon>Gammaproteobacteria</taxon>
        <taxon>Vibrionales</taxon>
        <taxon>Vibrionaceae</taxon>
        <taxon>Vibrio</taxon>
    </lineage>
</organism>
<feature type="transmembrane region" description="Helical" evidence="4">
    <location>
        <begin position="20"/>
        <end position="43"/>
    </location>
</feature>
<dbReference type="InterPro" id="IPR003661">
    <property type="entry name" value="HisK_dim/P_dom"/>
</dbReference>
<dbReference type="Pfam" id="PF02518">
    <property type="entry name" value="HATPase_c"/>
    <property type="match status" value="1"/>
</dbReference>
<accession>A0ABW7IPF9</accession>
<dbReference type="GO" id="GO:0016301">
    <property type="term" value="F:kinase activity"/>
    <property type="evidence" value="ECO:0007669"/>
    <property type="project" value="UniProtKB-KW"/>
</dbReference>
<dbReference type="EC" id="2.7.13.3" evidence="2"/>
<keyword evidence="6" id="KW-0808">Transferase</keyword>
<dbReference type="PRINTS" id="PR00344">
    <property type="entry name" value="BCTRLSENSOR"/>
</dbReference>
<dbReference type="CDD" id="cd00082">
    <property type="entry name" value="HisKA"/>
    <property type="match status" value="1"/>
</dbReference>
<dbReference type="Proteomes" id="UP001607125">
    <property type="component" value="Unassembled WGS sequence"/>
</dbReference>
<keyword evidence="4" id="KW-0472">Membrane</keyword>
<evidence type="ECO:0000256" key="3">
    <source>
        <dbReference type="ARBA" id="ARBA00022553"/>
    </source>
</evidence>
<evidence type="ECO:0000313" key="6">
    <source>
        <dbReference type="EMBL" id="MFH0263118.1"/>
    </source>
</evidence>